<gene>
    <name evidence="1" type="ORF">METZ01_LOCUS412899</name>
</gene>
<reference evidence="1" key="1">
    <citation type="submission" date="2018-05" db="EMBL/GenBank/DDBJ databases">
        <authorList>
            <person name="Lanie J.A."/>
            <person name="Ng W.-L."/>
            <person name="Kazmierczak K.M."/>
            <person name="Andrzejewski T.M."/>
            <person name="Davidsen T.M."/>
            <person name="Wayne K.J."/>
            <person name="Tettelin H."/>
            <person name="Glass J.I."/>
            <person name="Rusch D."/>
            <person name="Podicherti R."/>
            <person name="Tsui H.-C.T."/>
            <person name="Winkler M.E."/>
        </authorList>
    </citation>
    <scope>NUCLEOTIDE SEQUENCE</scope>
</reference>
<name>A0A382WNV5_9ZZZZ</name>
<dbReference type="AlphaFoldDB" id="A0A382WNV5"/>
<dbReference type="EMBL" id="UINC01161069">
    <property type="protein sequence ID" value="SVD60045.1"/>
    <property type="molecule type" value="Genomic_DNA"/>
</dbReference>
<protein>
    <submittedName>
        <fullName evidence="1">Uncharacterized protein</fullName>
    </submittedName>
</protein>
<organism evidence="1">
    <name type="scientific">marine metagenome</name>
    <dbReference type="NCBI Taxonomy" id="408172"/>
    <lineage>
        <taxon>unclassified sequences</taxon>
        <taxon>metagenomes</taxon>
        <taxon>ecological metagenomes</taxon>
    </lineage>
</organism>
<accession>A0A382WNV5</accession>
<evidence type="ECO:0000313" key="1">
    <source>
        <dbReference type="EMBL" id="SVD60045.1"/>
    </source>
</evidence>
<sequence length="264" mass="29982">MINKIILFIFFITFQFCQQSDLDYSILANNDTDNDGYTDLQEQHFGSDPKDNLSVIYKGGWPYNVNKEHMIDIGFRDCGSIPYGNGCECTEDSQCMENSKCEILFTSQNCVPKQGAQLPQFIGVDQFGDYVDLYDFANQDKLILIEVSTIWAKSSGVMAEWLSGNSDSIKEMRWWQDNFNLVKDLIDDGGIYYIRVLHQGAVKGDIITSDEIAYLHNAYPHKNIINIADPQAHLKTWVRPTGYPSLMLFNPDMTLHTPSEGNNG</sequence>
<feature type="non-terminal residue" evidence="1">
    <location>
        <position position="264"/>
    </location>
</feature>
<proteinExistence type="predicted"/>